<accession>A0A8T0FGZ5</accession>
<organism evidence="1 2">
    <name type="scientific">Argiope bruennichi</name>
    <name type="common">Wasp spider</name>
    <name type="synonym">Aranea bruennichi</name>
    <dbReference type="NCBI Taxonomy" id="94029"/>
    <lineage>
        <taxon>Eukaryota</taxon>
        <taxon>Metazoa</taxon>
        <taxon>Ecdysozoa</taxon>
        <taxon>Arthropoda</taxon>
        <taxon>Chelicerata</taxon>
        <taxon>Arachnida</taxon>
        <taxon>Araneae</taxon>
        <taxon>Araneomorphae</taxon>
        <taxon>Entelegynae</taxon>
        <taxon>Araneoidea</taxon>
        <taxon>Araneidae</taxon>
        <taxon>Argiope</taxon>
    </lineage>
</organism>
<protein>
    <submittedName>
        <fullName evidence="1">Uncharacterized protein</fullName>
    </submittedName>
</protein>
<reference evidence="1" key="2">
    <citation type="submission" date="2020-06" db="EMBL/GenBank/DDBJ databases">
        <authorList>
            <person name="Sheffer M."/>
        </authorList>
    </citation>
    <scope>NUCLEOTIDE SEQUENCE</scope>
</reference>
<sequence>MQYHCDVALNFEDNKILYKRSEAISSFFRTYWFLVNETDFLSAQFMELAGLFQEFLITSSTGVTAF</sequence>
<comment type="caution">
    <text evidence="1">The sequence shown here is derived from an EMBL/GenBank/DDBJ whole genome shotgun (WGS) entry which is preliminary data.</text>
</comment>
<dbReference type="EMBL" id="JABXBU010000011">
    <property type="protein sequence ID" value="KAF8790544.1"/>
    <property type="molecule type" value="Genomic_DNA"/>
</dbReference>
<dbReference type="Proteomes" id="UP000807504">
    <property type="component" value="Unassembled WGS sequence"/>
</dbReference>
<gene>
    <name evidence="1" type="ORF">HNY73_005552</name>
</gene>
<keyword evidence="2" id="KW-1185">Reference proteome</keyword>
<name>A0A8T0FGZ5_ARGBR</name>
<reference evidence="1" key="1">
    <citation type="journal article" date="2020" name="bioRxiv">
        <title>Chromosome-level reference genome of the European wasp spider Argiope bruennichi: a resource for studies on range expansion and evolutionary adaptation.</title>
        <authorList>
            <person name="Sheffer M.M."/>
            <person name="Hoppe A."/>
            <person name="Krehenwinkel H."/>
            <person name="Uhl G."/>
            <person name="Kuss A.W."/>
            <person name="Jensen L."/>
            <person name="Jensen C."/>
            <person name="Gillespie R.G."/>
            <person name="Hoff K.J."/>
            <person name="Prost S."/>
        </authorList>
    </citation>
    <scope>NUCLEOTIDE SEQUENCE</scope>
</reference>
<evidence type="ECO:0000313" key="2">
    <source>
        <dbReference type="Proteomes" id="UP000807504"/>
    </source>
</evidence>
<evidence type="ECO:0000313" key="1">
    <source>
        <dbReference type="EMBL" id="KAF8790544.1"/>
    </source>
</evidence>
<dbReference type="AlphaFoldDB" id="A0A8T0FGZ5"/>
<proteinExistence type="predicted"/>